<dbReference type="Gene3D" id="3.30.530.20">
    <property type="match status" value="1"/>
</dbReference>
<dbReference type="InterPro" id="IPR013538">
    <property type="entry name" value="ASHA1/2-like_C"/>
</dbReference>
<dbReference type="RefSeq" id="WP_310100299.1">
    <property type="nucleotide sequence ID" value="NZ_JAVDUU010000004.1"/>
</dbReference>
<evidence type="ECO:0000256" key="1">
    <source>
        <dbReference type="ARBA" id="ARBA00006817"/>
    </source>
</evidence>
<protein>
    <submittedName>
        <fullName evidence="3">Uncharacterized protein YndB with AHSA1/START domain</fullName>
    </submittedName>
</protein>
<gene>
    <name evidence="3" type="ORF">J2W55_004232</name>
</gene>
<keyword evidence="4" id="KW-1185">Reference proteome</keyword>
<proteinExistence type="inferred from homology"/>
<sequence>MSKTDKTIITAETEVNAPIEKVWKLWNTPADIMRWNNTSDEWHTPKVENDLRAGGRFLFVMGLKDGSFSFDFAGTYDEVKINKLISYTLDDGRKTTITFTADGPVKITEMFEAESTMPVNMQKDFCQAVLDSFKKYAES</sequence>
<dbReference type="SUPFAM" id="SSF55961">
    <property type="entry name" value="Bet v1-like"/>
    <property type="match status" value="1"/>
</dbReference>
<comment type="caution">
    <text evidence="3">The sequence shown here is derived from an EMBL/GenBank/DDBJ whole genome shotgun (WGS) entry which is preliminary data.</text>
</comment>
<evidence type="ECO:0000313" key="3">
    <source>
        <dbReference type="EMBL" id="MDR6944372.1"/>
    </source>
</evidence>
<comment type="similarity">
    <text evidence="1">Belongs to the AHA1 family.</text>
</comment>
<feature type="domain" description="Activator of Hsp90 ATPase homologue 1/2-like C-terminal" evidence="2">
    <location>
        <begin position="16"/>
        <end position="132"/>
    </location>
</feature>
<name>A0ABU1TG81_9SPHI</name>
<dbReference type="InterPro" id="IPR023393">
    <property type="entry name" value="START-like_dom_sf"/>
</dbReference>
<organism evidence="3 4">
    <name type="scientific">Mucilaginibacter pocheonensis</name>
    <dbReference type="NCBI Taxonomy" id="398050"/>
    <lineage>
        <taxon>Bacteria</taxon>
        <taxon>Pseudomonadati</taxon>
        <taxon>Bacteroidota</taxon>
        <taxon>Sphingobacteriia</taxon>
        <taxon>Sphingobacteriales</taxon>
        <taxon>Sphingobacteriaceae</taxon>
        <taxon>Mucilaginibacter</taxon>
    </lineage>
</organism>
<accession>A0ABU1TG81</accession>
<dbReference type="Proteomes" id="UP001247620">
    <property type="component" value="Unassembled WGS sequence"/>
</dbReference>
<dbReference type="EMBL" id="JAVDUU010000004">
    <property type="protein sequence ID" value="MDR6944372.1"/>
    <property type="molecule type" value="Genomic_DNA"/>
</dbReference>
<evidence type="ECO:0000313" key="4">
    <source>
        <dbReference type="Proteomes" id="UP001247620"/>
    </source>
</evidence>
<evidence type="ECO:0000259" key="2">
    <source>
        <dbReference type="Pfam" id="PF08327"/>
    </source>
</evidence>
<dbReference type="Pfam" id="PF08327">
    <property type="entry name" value="AHSA1"/>
    <property type="match status" value="1"/>
</dbReference>
<reference evidence="3 4" key="1">
    <citation type="submission" date="2023-07" db="EMBL/GenBank/DDBJ databases">
        <title>Sorghum-associated microbial communities from plants grown in Nebraska, USA.</title>
        <authorList>
            <person name="Schachtman D."/>
        </authorList>
    </citation>
    <scope>NUCLEOTIDE SEQUENCE [LARGE SCALE GENOMIC DNA]</scope>
    <source>
        <strain evidence="3 4">3262</strain>
    </source>
</reference>